<organism evidence="1 2">
    <name type="scientific">Ectopseudomonas mendocina</name>
    <name type="common">Pseudomonas mendocina</name>
    <dbReference type="NCBI Taxonomy" id="300"/>
    <lineage>
        <taxon>Bacteria</taxon>
        <taxon>Pseudomonadati</taxon>
        <taxon>Pseudomonadota</taxon>
        <taxon>Gammaproteobacteria</taxon>
        <taxon>Pseudomonadales</taxon>
        <taxon>Pseudomonadaceae</taxon>
        <taxon>Ectopseudomonas</taxon>
    </lineage>
</organism>
<evidence type="ECO:0000313" key="2">
    <source>
        <dbReference type="Proteomes" id="UP000254260"/>
    </source>
</evidence>
<dbReference type="Proteomes" id="UP000254260">
    <property type="component" value="Unassembled WGS sequence"/>
</dbReference>
<accession>A0A379IQE3</accession>
<keyword evidence="1" id="KW-0449">Lipoprotein</keyword>
<proteinExistence type="predicted"/>
<reference evidence="1 2" key="1">
    <citation type="submission" date="2018-06" db="EMBL/GenBank/DDBJ databases">
        <authorList>
            <consortium name="Pathogen Informatics"/>
            <person name="Doyle S."/>
        </authorList>
    </citation>
    <scope>NUCLEOTIDE SEQUENCE [LARGE SCALE GENOMIC DNA]</scope>
    <source>
        <strain evidence="1 2">NCTC10899</strain>
    </source>
</reference>
<sequence>MACLDSARQIKLGPSTPRAEPAMNRYLYVLPLALSSLLAACANEPTATTPPATPAPTKTEAISPIVQGPGLRGELIGVAASADVDLALLGVDMRGRPRAVLVQVHLRGNGETLPFHLPLSDRQVPQDLRLELRGRVSQSGRLVQRLPPRSIAELSDQDLGALHLVPAP</sequence>
<gene>
    <name evidence="1" type="ORF">NCTC10899_01207</name>
</gene>
<protein>
    <submittedName>
        <fullName evidence="1">Putative lipoprotein</fullName>
    </submittedName>
</protein>
<name>A0A379IQE3_ECTME</name>
<evidence type="ECO:0000313" key="1">
    <source>
        <dbReference type="EMBL" id="SUD38422.1"/>
    </source>
</evidence>
<dbReference type="EMBL" id="UGUU01000001">
    <property type="protein sequence ID" value="SUD38422.1"/>
    <property type="molecule type" value="Genomic_DNA"/>
</dbReference>
<dbReference type="AlphaFoldDB" id="A0A379IQE3"/>